<keyword evidence="9" id="KW-0233">DNA recombination</keyword>
<keyword evidence="4" id="KW-0378">Hydrolase</keyword>
<name>A0ABQ4XCW4_9ASTR</name>
<evidence type="ECO:0000256" key="4">
    <source>
        <dbReference type="ARBA" id="ARBA00022801"/>
    </source>
</evidence>
<dbReference type="PANTHER" id="PTHR42648">
    <property type="entry name" value="TRANSPOSASE, PUTATIVE-RELATED"/>
    <property type="match status" value="1"/>
</dbReference>
<keyword evidence="12" id="KW-1185">Reference proteome</keyword>
<evidence type="ECO:0000313" key="12">
    <source>
        <dbReference type="Proteomes" id="UP001151760"/>
    </source>
</evidence>
<keyword evidence="3" id="KW-0255">Endonuclease</keyword>
<evidence type="ECO:0000256" key="8">
    <source>
        <dbReference type="ARBA" id="ARBA00022932"/>
    </source>
</evidence>
<evidence type="ECO:0000256" key="6">
    <source>
        <dbReference type="ARBA" id="ARBA00022908"/>
    </source>
</evidence>
<keyword evidence="8" id="KW-0548">Nucleotidyltransferase</keyword>
<gene>
    <name evidence="11" type="ORF">Tco_0677684</name>
</gene>
<reference evidence="11" key="2">
    <citation type="submission" date="2022-01" db="EMBL/GenBank/DDBJ databases">
        <authorList>
            <person name="Yamashiro T."/>
            <person name="Shiraishi A."/>
            <person name="Satake H."/>
            <person name="Nakayama K."/>
        </authorList>
    </citation>
    <scope>NUCLEOTIDE SEQUENCE</scope>
</reference>
<feature type="compositionally biased region" description="Polar residues" evidence="10">
    <location>
        <begin position="316"/>
        <end position="339"/>
    </location>
</feature>
<evidence type="ECO:0000313" key="11">
    <source>
        <dbReference type="EMBL" id="GJS63120.1"/>
    </source>
</evidence>
<evidence type="ECO:0000256" key="1">
    <source>
        <dbReference type="ARBA" id="ARBA00022722"/>
    </source>
</evidence>
<dbReference type="Gene3D" id="3.30.420.10">
    <property type="entry name" value="Ribonuclease H-like superfamily/Ribonuclease H"/>
    <property type="match status" value="2"/>
</dbReference>
<dbReference type="InterPro" id="IPR012337">
    <property type="entry name" value="RNaseH-like_sf"/>
</dbReference>
<keyword evidence="5" id="KW-0460">Magnesium</keyword>
<evidence type="ECO:0000256" key="7">
    <source>
        <dbReference type="ARBA" id="ARBA00022918"/>
    </source>
</evidence>
<protein>
    <submittedName>
        <fullName evidence="11">Retrovirus-related pol polyprotein from transposon TNT 1-94</fullName>
    </submittedName>
</protein>
<evidence type="ECO:0000256" key="10">
    <source>
        <dbReference type="SAM" id="MobiDB-lite"/>
    </source>
</evidence>
<evidence type="ECO:0000256" key="3">
    <source>
        <dbReference type="ARBA" id="ARBA00022759"/>
    </source>
</evidence>
<keyword evidence="8" id="KW-0239">DNA-directed DNA polymerase</keyword>
<evidence type="ECO:0000256" key="2">
    <source>
        <dbReference type="ARBA" id="ARBA00022723"/>
    </source>
</evidence>
<reference evidence="11" key="1">
    <citation type="journal article" date="2022" name="Int. J. Mol. Sci.">
        <title>Draft Genome of Tanacetum Coccineum: Genomic Comparison of Closely Related Tanacetum-Family Plants.</title>
        <authorList>
            <person name="Yamashiro T."/>
            <person name="Shiraishi A."/>
            <person name="Nakayama K."/>
            <person name="Satake H."/>
        </authorList>
    </citation>
    <scope>NUCLEOTIDE SEQUENCE</scope>
</reference>
<dbReference type="PANTHER" id="PTHR42648:SF11">
    <property type="entry name" value="TRANSPOSON TY4-P GAG-POL POLYPROTEIN"/>
    <property type="match status" value="1"/>
</dbReference>
<comment type="caution">
    <text evidence="11">The sequence shown here is derived from an EMBL/GenBank/DDBJ whole genome shotgun (WGS) entry which is preliminary data.</text>
</comment>
<sequence length="381" mass="43759">MTGQCSQLINFVSQFLGIVRFRNDQIANTMGYCDYQLGNVTISQVYYVEGLGHNLFSVGQFCDINLEVAFEKHTCYVWNLNDADFLFESRDTNLYTILLDDMLNSSPICLLSKASKTKCWLWNRWLSHLNFGTLNQLAKKGKAKKPLHKPKAEDTNQEKLNLLHMDLCGPMRVRSINGKKYILVIVDEYSRFMWVKFLRSNDESPETLKDYYENVGITHQTSVARTLQQNNVVERWNQTLVEVARTMLIFSKAPFYLWAEVVSTAWLAPNPPSPTPYIPSTKNDWDILFQPMFDEFFNPPPSVVSSVPATVAQRPTDPTSSPVSTLIEQDSPSVSTSSNKEQAQSLVFYEDVEEQFITTHFNDDPFHEILHEDSTSREFIL</sequence>
<keyword evidence="1" id="KW-0540">Nuclease</keyword>
<dbReference type="SUPFAM" id="SSF53098">
    <property type="entry name" value="Ribonuclease H-like"/>
    <property type="match status" value="1"/>
</dbReference>
<organism evidence="11 12">
    <name type="scientific">Tanacetum coccineum</name>
    <dbReference type="NCBI Taxonomy" id="301880"/>
    <lineage>
        <taxon>Eukaryota</taxon>
        <taxon>Viridiplantae</taxon>
        <taxon>Streptophyta</taxon>
        <taxon>Embryophyta</taxon>
        <taxon>Tracheophyta</taxon>
        <taxon>Spermatophyta</taxon>
        <taxon>Magnoliopsida</taxon>
        <taxon>eudicotyledons</taxon>
        <taxon>Gunneridae</taxon>
        <taxon>Pentapetalae</taxon>
        <taxon>asterids</taxon>
        <taxon>campanulids</taxon>
        <taxon>Asterales</taxon>
        <taxon>Asteraceae</taxon>
        <taxon>Asteroideae</taxon>
        <taxon>Anthemideae</taxon>
        <taxon>Anthemidinae</taxon>
        <taxon>Tanacetum</taxon>
    </lineage>
</organism>
<accession>A0ABQ4XCW4</accession>
<keyword evidence="8" id="KW-0808">Transferase</keyword>
<keyword evidence="7" id="KW-0695">RNA-directed DNA polymerase</keyword>
<keyword evidence="2" id="KW-0479">Metal-binding</keyword>
<evidence type="ECO:0000256" key="9">
    <source>
        <dbReference type="ARBA" id="ARBA00023172"/>
    </source>
</evidence>
<dbReference type="Proteomes" id="UP001151760">
    <property type="component" value="Unassembled WGS sequence"/>
</dbReference>
<proteinExistence type="predicted"/>
<dbReference type="InterPro" id="IPR036397">
    <property type="entry name" value="RNaseH_sf"/>
</dbReference>
<dbReference type="EMBL" id="BQNB010009407">
    <property type="protein sequence ID" value="GJS63120.1"/>
    <property type="molecule type" value="Genomic_DNA"/>
</dbReference>
<dbReference type="InterPro" id="IPR039537">
    <property type="entry name" value="Retrotran_Ty1/copia-like"/>
</dbReference>
<feature type="region of interest" description="Disordered" evidence="10">
    <location>
        <begin position="308"/>
        <end position="339"/>
    </location>
</feature>
<keyword evidence="6" id="KW-0229">DNA integration</keyword>
<evidence type="ECO:0000256" key="5">
    <source>
        <dbReference type="ARBA" id="ARBA00022842"/>
    </source>
</evidence>